<feature type="compositionally biased region" description="Polar residues" evidence="1">
    <location>
        <begin position="53"/>
        <end position="67"/>
    </location>
</feature>
<evidence type="ECO:0000256" key="1">
    <source>
        <dbReference type="SAM" id="MobiDB-lite"/>
    </source>
</evidence>
<feature type="compositionally biased region" description="Polar residues" evidence="1">
    <location>
        <begin position="95"/>
        <end position="104"/>
    </location>
</feature>
<feature type="region of interest" description="Disordered" evidence="1">
    <location>
        <begin position="1"/>
        <end position="104"/>
    </location>
</feature>
<evidence type="ECO:0000313" key="3">
    <source>
        <dbReference type="Proteomes" id="UP001151760"/>
    </source>
</evidence>
<organism evidence="2 3">
    <name type="scientific">Tanacetum coccineum</name>
    <dbReference type="NCBI Taxonomy" id="301880"/>
    <lineage>
        <taxon>Eukaryota</taxon>
        <taxon>Viridiplantae</taxon>
        <taxon>Streptophyta</taxon>
        <taxon>Embryophyta</taxon>
        <taxon>Tracheophyta</taxon>
        <taxon>Spermatophyta</taxon>
        <taxon>Magnoliopsida</taxon>
        <taxon>eudicotyledons</taxon>
        <taxon>Gunneridae</taxon>
        <taxon>Pentapetalae</taxon>
        <taxon>asterids</taxon>
        <taxon>campanulids</taxon>
        <taxon>Asterales</taxon>
        <taxon>Asteraceae</taxon>
        <taxon>Asteroideae</taxon>
        <taxon>Anthemideae</taxon>
        <taxon>Anthemidinae</taxon>
        <taxon>Tanacetum</taxon>
    </lineage>
</organism>
<name>A0ABQ5H823_9ASTR</name>
<accession>A0ABQ5H823</accession>
<sequence>MQADSSREIRTEVDEEQPTNTNHADSSRQTRQVQSTEITTNTELELEVIGSAGAQTTVQTADNALEQNETDTDSDSRQTADSNISRRRTDECKQTKLSQQYLGN</sequence>
<protein>
    <submittedName>
        <fullName evidence="2">Uncharacterized protein</fullName>
    </submittedName>
</protein>
<feature type="compositionally biased region" description="Basic and acidic residues" evidence="1">
    <location>
        <begin position="1"/>
        <end position="12"/>
    </location>
</feature>
<proteinExistence type="predicted"/>
<dbReference type="Proteomes" id="UP001151760">
    <property type="component" value="Unassembled WGS sequence"/>
</dbReference>
<evidence type="ECO:0000313" key="2">
    <source>
        <dbReference type="EMBL" id="GJT83863.1"/>
    </source>
</evidence>
<comment type="caution">
    <text evidence="2">The sequence shown here is derived from an EMBL/GenBank/DDBJ whole genome shotgun (WGS) entry which is preliminary data.</text>
</comment>
<keyword evidence="3" id="KW-1185">Reference proteome</keyword>
<dbReference type="EMBL" id="BQNB010019300">
    <property type="protein sequence ID" value="GJT83863.1"/>
    <property type="molecule type" value="Genomic_DNA"/>
</dbReference>
<feature type="compositionally biased region" description="Polar residues" evidence="1">
    <location>
        <begin position="18"/>
        <end position="35"/>
    </location>
</feature>
<reference evidence="2" key="1">
    <citation type="journal article" date="2022" name="Int. J. Mol. Sci.">
        <title>Draft Genome of Tanacetum Coccineum: Genomic Comparison of Closely Related Tanacetum-Family Plants.</title>
        <authorList>
            <person name="Yamashiro T."/>
            <person name="Shiraishi A."/>
            <person name="Nakayama K."/>
            <person name="Satake H."/>
        </authorList>
    </citation>
    <scope>NUCLEOTIDE SEQUENCE</scope>
</reference>
<gene>
    <name evidence="2" type="ORF">Tco_1058205</name>
</gene>
<reference evidence="2" key="2">
    <citation type="submission" date="2022-01" db="EMBL/GenBank/DDBJ databases">
        <authorList>
            <person name="Yamashiro T."/>
            <person name="Shiraishi A."/>
            <person name="Satake H."/>
            <person name="Nakayama K."/>
        </authorList>
    </citation>
    <scope>NUCLEOTIDE SEQUENCE</scope>
</reference>